<dbReference type="AlphaFoldDB" id="A0A5E6MPY1"/>
<name>A0A5E6MPY1_9BACT</name>
<protein>
    <recommendedName>
        <fullName evidence="1">Abortive infection protein-like C-terminal domain-containing protein</fullName>
    </recommendedName>
</protein>
<proteinExistence type="predicted"/>
<keyword evidence="3" id="KW-1185">Reference proteome</keyword>
<accession>A0A5E6MPY1</accession>
<dbReference type="Proteomes" id="UP000334923">
    <property type="component" value="Unassembled WGS sequence"/>
</dbReference>
<evidence type="ECO:0000313" key="3">
    <source>
        <dbReference type="Proteomes" id="UP000334923"/>
    </source>
</evidence>
<gene>
    <name evidence="2" type="ORF">MAMT_02111</name>
</gene>
<dbReference type="RefSeq" id="WP_142660943.1">
    <property type="nucleotide sequence ID" value="NZ_CABFVA020000118.1"/>
</dbReference>
<feature type="domain" description="Abortive infection protein-like C-terminal" evidence="1">
    <location>
        <begin position="204"/>
        <end position="278"/>
    </location>
</feature>
<organism evidence="2 3">
    <name type="scientific">Methylacidimicrobium tartarophylax</name>
    <dbReference type="NCBI Taxonomy" id="1041768"/>
    <lineage>
        <taxon>Bacteria</taxon>
        <taxon>Pseudomonadati</taxon>
        <taxon>Verrucomicrobiota</taxon>
        <taxon>Methylacidimicrobium</taxon>
    </lineage>
</organism>
<evidence type="ECO:0000313" key="2">
    <source>
        <dbReference type="EMBL" id="VVM08109.1"/>
    </source>
</evidence>
<dbReference type="EMBL" id="CABFVA020000118">
    <property type="protein sequence ID" value="VVM08109.1"/>
    <property type="molecule type" value="Genomic_DNA"/>
</dbReference>
<evidence type="ECO:0000259" key="1">
    <source>
        <dbReference type="Pfam" id="PF14355"/>
    </source>
</evidence>
<sequence>MYLSQQTLATLAKLMVGECPPGSNERFSPSRTLRQITEFFREFGERDLHPRSGAPSSLVYTKEKLEKFNGTDKMSLIICKALDFWCEDGFNPEHAAYRLNTDLRRDGYEVIIEERYLRMNGNTAETEPYFVVRSLQWAVVDVPSLVKLSEESIIEHIAKAKKKIDTGDSSGAITSAYTLVEEFLKQLLHKTATTFNENEGDIRALYKLLAEPLHLAPKNDSLESCLKAILEGLQREIGGLFEFANKAGDRHAGKYKPAARHARLAVNAAFTLCEFLLESFQHQRVHKQ</sequence>
<dbReference type="Pfam" id="PF14355">
    <property type="entry name" value="Abi_C"/>
    <property type="match status" value="1"/>
</dbReference>
<dbReference type="OrthoDB" id="6121546at2"/>
<reference evidence="2 3" key="1">
    <citation type="submission" date="2019-09" db="EMBL/GenBank/DDBJ databases">
        <authorList>
            <person name="Cremers G."/>
        </authorList>
    </citation>
    <scope>NUCLEOTIDE SEQUENCE [LARGE SCALE GENOMIC DNA]</scope>
    <source>
        <strain evidence="2">4A</strain>
    </source>
</reference>
<dbReference type="InterPro" id="IPR026001">
    <property type="entry name" value="Abi-like_C"/>
</dbReference>